<keyword evidence="2" id="KW-0812">Transmembrane</keyword>
<keyword evidence="4" id="KW-0472">Membrane</keyword>
<keyword evidence="6" id="KW-0961">Cell wall biogenesis/degradation</keyword>
<dbReference type="PANTHER" id="PTHR30518">
    <property type="entry name" value="ENDOLYTIC MUREIN TRANSGLYCOSYLASE"/>
    <property type="match status" value="1"/>
</dbReference>
<dbReference type="Gene3D" id="3.30.1490.480">
    <property type="entry name" value="Endolytic murein transglycosylase"/>
    <property type="match status" value="1"/>
</dbReference>
<evidence type="ECO:0000256" key="2">
    <source>
        <dbReference type="ARBA" id="ARBA00022692"/>
    </source>
</evidence>
<dbReference type="EMBL" id="CAFAAB010000047">
    <property type="protein sequence ID" value="CAB4781232.1"/>
    <property type="molecule type" value="Genomic_DNA"/>
</dbReference>
<keyword evidence="5" id="KW-0456">Lyase</keyword>
<keyword evidence="1" id="KW-1003">Cell membrane</keyword>
<dbReference type="AlphaFoldDB" id="A0A6J6W7W0"/>
<dbReference type="GO" id="GO:0071555">
    <property type="term" value="P:cell wall organization"/>
    <property type="evidence" value="ECO:0007669"/>
    <property type="project" value="UniProtKB-KW"/>
</dbReference>
<dbReference type="InterPro" id="IPR003770">
    <property type="entry name" value="MLTG-like"/>
</dbReference>
<dbReference type="NCBIfam" id="TIGR00247">
    <property type="entry name" value="endolytic transglycosylase MltG"/>
    <property type="match status" value="1"/>
</dbReference>
<evidence type="ECO:0000313" key="7">
    <source>
        <dbReference type="EMBL" id="CAB4781232.1"/>
    </source>
</evidence>
<dbReference type="Pfam" id="PF02618">
    <property type="entry name" value="YceG"/>
    <property type="match status" value="1"/>
</dbReference>
<organism evidence="7">
    <name type="scientific">freshwater metagenome</name>
    <dbReference type="NCBI Taxonomy" id="449393"/>
    <lineage>
        <taxon>unclassified sequences</taxon>
        <taxon>metagenomes</taxon>
        <taxon>ecological metagenomes</taxon>
    </lineage>
</organism>
<dbReference type="GO" id="GO:0016829">
    <property type="term" value="F:lyase activity"/>
    <property type="evidence" value="ECO:0007669"/>
    <property type="project" value="UniProtKB-KW"/>
</dbReference>
<protein>
    <submittedName>
        <fullName evidence="7">Unannotated protein</fullName>
    </submittedName>
</protein>
<gene>
    <name evidence="7" type="ORF">UFOPK2958_00554</name>
</gene>
<dbReference type="HAMAP" id="MF_02065">
    <property type="entry name" value="MltG"/>
    <property type="match status" value="1"/>
</dbReference>
<evidence type="ECO:0000256" key="5">
    <source>
        <dbReference type="ARBA" id="ARBA00023239"/>
    </source>
</evidence>
<reference evidence="7" key="1">
    <citation type="submission" date="2020-05" db="EMBL/GenBank/DDBJ databases">
        <authorList>
            <person name="Chiriac C."/>
            <person name="Salcher M."/>
            <person name="Ghai R."/>
            <person name="Kavagutti S V."/>
        </authorList>
    </citation>
    <scope>NUCLEOTIDE SEQUENCE</scope>
</reference>
<sequence length="342" mass="37158">MQRQLFCCKGFSMHRRRRLFLLVLLVAAVLFAGRLAWSIHPLSSPGTPTVIKVVSGESLSEVADDLAVHHVLSSTLSFKIDLAIFGAPIIRPGIYVVRQNSSHGAIRKALSGGPNANVLYVTPGMTIRQTALQLATIKDSAYTSAFKAVIRDESANNAFGASSLEGLLGTGAYIVGPNETPYLLVQHMKDRFIKQLRRAGVTPSTKLHGLSAYELITAASIIEKEGFYEKNMPQVGRVILNRLARGGGLQMDATILYSLQKDGVKVTPSMLKIDTPYNTYLHPGLTPTPICQVGATAMHSIIDPPAGKWLYFVVVDQSGTEAFAVTYREHLANIELARSRGL</sequence>
<accession>A0A6J6W7W0</accession>
<evidence type="ECO:0000256" key="6">
    <source>
        <dbReference type="ARBA" id="ARBA00023316"/>
    </source>
</evidence>
<keyword evidence="3" id="KW-1133">Transmembrane helix</keyword>
<evidence type="ECO:0000256" key="3">
    <source>
        <dbReference type="ARBA" id="ARBA00022989"/>
    </source>
</evidence>
<proteinExistence type="inferred from homology"/>
<evidence type="ECO:0000256" key="4">
    <source>
        <dbReference type="ARBA" id="ARBA00023136"/>
    </source>
</evidence>
<name>A0A6J6W7W0_9ZZZZ</name>
<evidence type="ECO:0000256" key="1">
    <source>
        <dbReference type="ARBA" id="ARBA00022475"/>
    </source>
</evidence>
<dbReference type="PANTHER" id="PTHR30518:SF2">
    <property type="entry name" value="ENDOLYTIC MUREIN TRANSGLYCOSYLASE"/>
    <property type="match status" value="1"/>
</dbReference>